<proteinExistence type="predicted"/>
<gene>
    <name evidence="2" type="ORF">IDH50_17250</name>
</gene>
<dbReference type="Pfam" id="PF14246">
    <property type="entry name" value="TetR_C_7"/>
    <property type="match status" value="1"/>
</dbReference>
<dbReference type="AlphaFoldDB" id="A0A8I0FWH6"/>
<name>A0A8I0FWH6_9ACTN</name>
<feature type="domain" description="Transcriptional regulator TetR C-terminal Proteobacteria type" evidence="1">
    <location>
        <begin position="7"/>
        <end position="73"/>
    </location>
</feature>
<sequence length="77" mass="8702">MDRAHADALAERLARFASIGLLDVEDPRLAADHFHALTTLRVLNEPLRRRADLEHVRHVMADGARVFMRAYGTRTPA</sequence>
<protein>
    <submittedName>
        <fullName evidence="2">TetR/AcrR family transcriptional regulator C-terminal domain-containing protein</fullName>
    </submittedName>
</protein>
<evidence type="ECO:0000259" key="1">
    <source>
        <dbReference type="Pfam" id="PF14246"/>
    </source>
</evidence>
<dbReference type="Proteomes" id="UP000659061">
    <property type="component" value="Unassembled WGS sequence"/>
</dbReference>
<dbReference type="Gene3D" id="1.10.357.10">
    <property type="entry name" value="Tetracycline Repressor, domain 2"/>
    <property type="match status" value="1"/>
</dbReference>
<organism evidence="2 3">
    <name type="scientific">Aeromicrobium tamlense</name>
    <dbReference type="NCBI Taxonomy" id="375541"/>
    <lineage>
        <taxon>Bacteria</taxon>
        <taxon>Bacillati</taxon>
        <taxon>Actinomycetota</taxon>
        <taxon>Actinomycetes</taxon>
        <taxon>Propionibacteriales</taxon>
        <taxon>Nocardioidaceae</taxon>
        <taxon>Aeromicrobium</taxon>
    </lineage>
</organism>
<dbReference type="EMBL" id="JACWMT010000004">
    <property type="protein sequence ID" value="MBD1271995.1"/>
    <property type="molecule type" value="Genomic_DNA"/>
</dbReference>
<dbReference type="InterPro" id="IPR039536">
    <property type="entry name" value="TetR_C_Proteobacteria"/>
</dbReference>
<reference evidence="2" key="1">
    <citation type="submission" date="2020-09" db="EMBL/GenBank/DDBJ databases">
        <title>Novel species in genus Aeromicrobium.</title>
        <authorList>
            <person name="Zhang G."/>
        </authorList>
    </citation>
    <scope>NUCLEOTIDE SEQUENCE</scope>
    <source>
        <strain evidence="2">SSW1-57</strain>
    </source>
</reference>
<comment type="caution">
    <text evidence="2">The sequence shown here is derived from an EMBL/GenBank/DDBJ whole genome shotgun (WGS) entry which is preliminary data.</text>
</comment>
<evidence type="ECO:0000313" key="3">
    <source>
        <dbReference type="Proteomes" id="UP000659061"/>
    </source>
</evidence>
<accession>A0A8I0FWH6</accession>
<evidence type="ECO:0000313" key="2">
    <source>
        <dbReference type="EMBL" id="MBD1271995.1"/>
    </source>
</evidence>